<reference evidence="3" key="1">
    <citation type="journal article" date="2019" name="Int. J. Syst. Evol. Microbiol.">
        <title>The Global Catalogue of Microorganisms (GCM) 10K type strain sequencing project: providing services to taxonomists for standard genome sequencing and annotation.</title>
        <authorList>
            <consortium name="The Broad Institute Genomics Platform"/>
            <consortium name="The Broad Institute Genome Sequencing Center for Infectious Disease"/>
            <person name="Wu L."/>
            <person name="Ma J."/>
        </authorList>
    </citation>
    <scope>NUCLEOTIDE SEQUENCE [LARGE SCALE GENOMIC DNA]</scope>
    <source>
        <strain evidence="3">CGMCC 4.7683</strain>
    </source>
</reference>
<keyword evidence="1" id="KW-1133">Transmembrane helix</keyword>
<evidence type="ECO:0000313" key="2">
    <source>
        <dbReference type="EMBL" id="GHH24500.1"/>
    </source>
</evidence>
<protein>
    <submittedName>
        <fullName evidence="2">Uncharacterized protein</fullName>
    </submittedName>
</protein>
<evidence type="ECO:0000256" key="1">
    <source>
        <dbReference type="SAM" id="Phobius"/>
    </source>
</evidence>
<comment type="caution">
    <text evidence="2">The sequence shown here is derived from an EMBL/GenBank/DDBJ whole genome shotgun (WGS) entry which is preliminary data.</text>
</comment>
<organism evidence="2 3">
    <name type="scientific">Amycolatopsis oliviviridis</name>
    <dbReference type="NCBI Taxonomy" id="1471590"/>
    <lineage>
        <taxon>Bacteria</taxon>
        <taxon>Bacillati</taxon>
        <taxon>Actinomycetota</taxon>
        <taxon>Actinomycetes</taxon>
        <taxon>Pseudonocardiales</taxon>
        <taxon>Pseudonocardiaceae</taxon>
        <taxon>Amycolatopsis</taxon>
    </lineage>
</organism>
<sequence length="181" mass="19054">MGEPINAARQREQPPIFRAEAVAHHRLGREEKPALPEEAPPTTFRRPWAVLGTLAAVLAIGVATMPVPVHRQGTAVARTAEPMSLVVVMPVSRAGGPAEGAAVVLREGTVRGRVIQRFGGVSRGALTARFGIPVTGELPDPATVAIVRLDTGVVQPGGHHPAWVEVGTASLLDHFTGRTDE</sequence>
<keyword evidence="1" id="KW-0812">Transmembrane</keyword>
<name>A0ABQ3LUK1_9PSEU</name>
<keyword evidence="3" id="KW-1185">Reference proteome</keyword>
<dbReference type="Proteomes" id="UP000635387">
    <property type="component" value="Unassembled WGS sequence"/>
</dbReference>
<keyword evidence="1" id="KW-0472">Membrane</keyword>
<proteinExistence type="predicted"/>
<accession>A0ABQ3LUK1</accession>
<dbReference type="RefSeq" id="WP_191256772.1">
    <property type="nucleotide sequence ID" value="NZ_BNAY01000005.1"/>
</dbReference>
<feature type="transmembrane region" description="Helical" evidence="1">
    <location>
        <begin position="48"/>
        <end position="69"/>
    </location>
</feature>
<dbReference type="EMBL" id="BNAY01000005">
    <property type="protein sequence ID" value="GHH24500.1"/>
    <property type="molecule type" value="Genomic_DNA"/>
</dbReference>
<gene>
    <name evidence="2" type="ORF">GCM10017790_48920</name>
</gene>
<evidence type="ECO:0000313" key="3">
    <source>
        <dbReference type="Proteomes" id="UP000635387"/>
    </source>
</evidence>